<sequence>MRKIIFVLIFFILISCNKNTSEEGKQYLVFLGLPDKDVTLYKVIKKNESNNFFYPLLRLKTNSKLLLPVGDYLLANECSSYEFTNDGTTEKKVVLSKLSLMFANKSAENKKLNLSENTFNSLCNDPMNKQEHWYNNRSEFDVLPGQNTISISGRNVELNTQPTIFSDKKVSLWPVTLTSPNNTDSSKFFSLPTDLLSNEKRFVISSPVNGTLWLQKGRYQIEVNGTKRIIQVKDFSNYVINLGVMKISSPRNFPIEERLKAGGQPIFAYVNEKVLFRLNTNYPVFPGKYRVALEGTEIEKFVDVAENEITEVKTRGVQISSPICPKNEKCRSPSRITVHTNRMPFVLMTVMADMPFLVFDQKYEYGIEGIKGVFKNLVASEEAVKIDKLGRVKIKWETRYTTGNTKTDFVRFESKSPFIFGKSIDLMYFKPEEVYLPEGDYWLTYFVGDQSLVLPKTRVDVVLTGGSTREVVIPVYTQKLSDNQLTEKNRESTNFSTKTTLSPIRE</sequence>
<keyword evidence="3" id="KW-1185">Reference proteome</keyword>
<protein>
    <recommendedName>
        <fullName evidence="4">Lipoprotein</fullName>
    </recommendedName>
</protein>
<dbReference type="PROSITE" id="PS51257">
    <property type="entry name" value="PROKAR_LIPOPROTEIN"/>
    <property type="match status" value="1"/>
</dbReference>
<accession>A0A369KQK2</accession>
<evidence type="ECO:0000256" key="1">
    <source>
        <dbReference type="SAM" id="MobiDB-lite"/>
    </source>
</evidence>
<gene>
    <name evidence="2" type="ORF">DCC88_08090</name>
</gene>
<evidence type="ECO:0000313" key="3">
    <source>
        <dbReference type="Proteomes" id="UP000253934"/>
    </source>
</evidence>
<dbReference type="AlphaFoldDB" id="A0A369KQK2"/>
<evidence type="ECO:0008006" key="4">
    <source>
        <dbReference type="Google" id="ProtNLM"/>
    </source>
</evidence>
<evidence type="ECO:0000313" key="2">
    <source>
        <dbReference type="EMBL" id="RDB35852.1"/>
    </source>
</evidence>
<comment type="caution">
    <text evidence="2">The sequence shown here is derived from an EMBL/GenBank/DDBJ whole genome shotgun (WGS) entry which is preliminary data.</text>
</comment>
<proteinExistence type="predicted"/>
<feature type="compositionally biased region" description="Polar residues" evidence="1">
    <location>
        <begin position="492"/>
        <end position="506"/>
    </location>
</feature>
<dbReference type="EMBL" id="QOVW01000073">
    <property type="protein sequence ID" value="RDB35852.1"/>
    <property type="molecule type" value="Genomic_DNA"/>
</dbReference>
<name>A0A369KQK2_9BACT</name>
<feature type="region of interest" description="Disordered" evidence="1">
    <location>
        <begin position="487"/>
        <end position="506"/>
    </location>
</feature>
<reference evidence="2" key="1">
    <citation type="submission" date="2018-04" db="EMBL/GenBank/DDBJ databases">
        <title>Draft genome sequence of the Candidatus Spirobacillus cienkowskii, a pathogen of freshwater Daphnia species, reconstructed from hemolymph metagenomic reads.</title>
        <authorList>
            <person name="Bresciani L."/>
            <person name="Lemos L.N."/>
            <person name="Wale N."/>
            <person name="Lin J.Y."/>
            <person name="Fernandes G.R."/>
            <person name="Duffy M.A."/>
            <person name="Rodrigues J.M."/>
        </authorList>
    </citation>
    <scope>NUCLEOTIDE SEQUENCE [LARGE SCALE GENOMIC DNA]</scope>
    <source>
        <strain evidence="2">Binning01</strain>
    </source>
</reference>
<dbReference type="Proteomes" id="UP000253934">
    <property type="component" value="Unassembled WGS sequence"/>
</dbReference>
<organism evidence="2 3">
    <name type="scientific">Spirobacillus cienkowskii</name>
    <dbReference type="NCBI Taxonomy" id="495820"/>
    <lineage>
        <taxon>Bacteria</taxon>
        <taxon>Pseudomonadati</taxon>
        <taxon>Bdellovibrionota</taxon>
        <taxon>Oligoflexia</taxon>
        <taxon>Silvanigrellales</taxon>
        <taxon>Spirobacillus</taxon>
    </lineage>
</organism>